<reference evidence="2 3" key="1">
    <citation type="submission" date="2019-02" db="EMBL/GenBank/DDBJ databases">
        <title>Deep-cultivation of Planctomycetes and their phenomic and genomic characterization uncovers novel biology.</title>
        <authorList>
            <person name="Wiegand S."/>
            <person name="Jogler M."/>
            <person name="Boedeker C."/>
            <person name="Pinto D."/>
            <person name="Vollmers J."/>
            <person name="Rivas-Marin E."/>
            <person name="Kohn T."/>
            <person name="Peeters S.H."/>
            <person name="Heuer A."/>
            <person name="Rast P."/>
            <person name="Oberbeckmann S."/>
            <person name="Bunk B."/>
            <person name="Jeske O."/>
            <person name="Meyerdierks A."/>
            <person name="Storesund J.E."/>
            <person name="Kallscheuer N."/>
            <person name="Luecker S."/>
            <person name="Lage O.M."/>
            <person name="Pohl T."/>
            <person name="Merkel B.J."/>
            <person name="Hornburger P."/>
            <person name="Mueller R.-W."/>
            <person name="Bruemmer F."/>
            <person name="Labrenz M."/>
            <person name="Spormann A.M."/>
            <person name="Op den Camp H."/>
            <person name="Overmann J."/>
            <person name="Amann R."/>
            <person name="Jetten M.S.M."/>
            <person name="Mascher T."/>
            <person name="Medema M.H."/>
            <person name="Devos D.P."/>
            <person name="Kaster A.-K."/>
            <person name="Ovreas L."/>
            <person name="Rohde M."/>
            <person name="Galperin M.Y."/>
            <person name="Jogler C."/>
        </authorList>
    </citation>
    <scope>NUCLEOTIDE SEQUENCE [LARGE SCALE GENOMIC DNA]</scope>
    <source>
        <strain evidence="2 3">Pan216</strain>
    </source>
</reference>
<keyword evidence="1" id="KW-0472">Membrane</keyword>
<dbReference type="EMBL" id="CP036279">
    <property type="protein sequence ID" value="QDU64522.1"/>
    <property type="molecule type" value="Genomic_DNA"/>
</dbReference>
<feature type="transmembrane region" description="Helical" evidence="1">
    <location>
        <begin position="168"/>
        <end position="189"/>
    </location>
</feature>
<dbReference type="AlphaFoldDB" id="A0A518BC19"/>
<feature type="transmembrane region" description="Helical" evidence="1">
    <location>
        <begin position="67"/>
        <end position="92"/>
    </location>
</feature>
<evidence type="ECO:0000313" key="3">
    <source>
        <dbReference type="Proteomes" id="UP000317093"/>
    </source>
</evidence>
<feature type="transmembrane region" description="Helical" evidence="1">
    <location>
        <begin position="24"/>
        <end position="46"/>
    </location>
</feature>
<gene>
    <name evidence="2" type="ORF">Pan216_54120</name>
</gene>
<sequence>MVEQSNDPSPRRLFPKSQAQRALVLFRAFSVAMFAASSFGLLAFLSQGEMVASHLFYDDHRAAESNAVEAGLFCLAPLFAIALFSEVLIAILLRDGWKWMSCKWLVPMTAAVISAGLAWYLFEQPFVGPKQTMLVAGGGLVGFLSAALQVVFRDSLDEEEDRHQDFPFAWYLALVVLSATFFGAMRGWVRGNPKYEIMLNRQADIQRKDAGDSPLNGQPVESPWVW</sequence>
<keyword evidence="1" id="KW-1133">Transmembrane helix</keyword>
<evidence type="ECO:0000313" key="2">
    <source>
        <dbReference type="EMBL" id="QDU64522.1"/>
    </source>
</evidence>
<accession>A0A518BC19</accession>
<feature type="transmembrane region" description="Helical" evidence="1">
    <location>
        <begin position="104"/>
        <end position="122"/>
    </location>
</feature>
<keyword evidence="3" id="KW-1185">Reference proteome</keyword>
<organism evidence="2 3">
    <name type="scientific">Kolteria novifilia</name>
    <dbReference type="NCBI Taxonomy" id="2527975"/>
    <lineage>
        <taxon>Bacteria</taxon>
        <taxon>Pseudomonadati</taxon>
        <taxon>Planctomycetota</taxon>
        <taxon>Planctomycetia</taxon>
        <taxon>Kolteriales</taxon>
        <taxon>Kolteriaceae</taxon>
        <taxon>Kolteria</taxon>
    </lineage>
</organism>
<feature type="transmembrane region" description="Helical" evidence="1">
    <location>
        <begin position="134"/>
        <end position="152"/>
    </location>
</feature>
<dbReference type="Proteomes" id="UP000317093">
    <property type="component" value="Chromosome"/>
</dbReference>
<dbReference type="KEGG" id="knv:Pan216_54120"/>
<keyword evidence="1" id="KW-0812">Transmembrane</keyword>
<dbReference type="RefSeq" id="WP_145262789.1">
    <property type="nucleotide sequence ID" value="NZ_CP036279.1"/>
</dbReference>
<evidence type="ECO:0000256" key="1">
    <source>
        <dbReference type="SAM" id="Phobius"/>
    </source>
</evidence>
<protein>
    <submittedName>
        <fullName evidence="2">Uncharacterized protein</fullName>
    </submittedName>
</protein>
<proteinExistence type="predicted"/>
<name>A0A518BC19_9BACT</name>